<dbReference type="Gene3D" id="1.20.1250.20">
    <property type="entry name" value="MFS general substrate transporter like domains"/>
    <property type="match status" value="1"/>
</dbReference>
<evidence type="ECO:0000256" key="5">
    <source>
        <dbReference type="ARBA" id="ARBA00022989"/>
    </source>
</evidence>
<feature type="transmembrane region" description="Helical" evidence="7">
    <location>
        <begin position="301"/>
        <end position="325"/>
    </location>
</feature>
<name>S0FT69_RUMCE</name>
<feature type="transmembrane region" description="Helical" evidence="7">
    <location>
        <begin position="102"/>
        <end position="125"/>
    </location>
</feature>
<gene>
    <name evidence="9" type="ORF">CTER_0460</name>
</gene>
<evidence type="ECO:0000313" key="10">
    <source>
        <dbReference type="Proteomes" id="UP000014155"/>
    </source>
</evidence>
<dbReference type="InterPro" id="IPR036259">
    <property type="entry name" value="MFS_trans_sf"/>
</dbReference>
<feature type="transmembrane region" description="Helical" evidence="7">
    <location>
        <begin position="388"/>
        <end position="412"/>
    </location>
</feature>
<feature type="transmembrane region" description="Helical" evidence="7">
    <location>
        <begin position="165"/>
        <end position="186"/>
    </location>
</feature>
<evidence type="ECO:0000256" key="7">
    <source>
        <dbReference type="SAM" id="Phobius"/>
    </source>
</evidence>
<evidence type="ECO:0000256" key="4">
    <source>
        <dbReference type="ARBA" id="ARBA00022692"/>
    </source>
</evidence>
<keyword evidence="10" id="KW-1185">Reference proteome</keyword>
<feature type="transmembrane region" description="Helical" evidence="7">
    <location>
        <begin position="12"/>
        <end position="34"/>
    </location>
</feature>
<dbReference type="STRING" id="1195236.CTER_0460"/>
<dbReference type="PANTHER" id="PTHR43124:SF3">
    <property type="entry name" value="CHLORAMPHENICOL EFFLUX PUMP RV0191"/>
    <property type="match status" value="1"/>
</dbReference>
<dbReference type="Proteomes" id="UP000014155">
    <property type="component" value="Unassembled WGS sequence"/>
</dbReference>
<evidence type="ECO:0000259" key="8">
    <source>
        <dbReference type="PROSITE" id="PS50850"/>
    </source>
</evidence>
<feature type="domain" description="Major facilitator superfamily (MFS) profile" evidence="8">
    <location>
        <begin position="10"/>
        <end position="446"/>
    </location>
</feature>
<dbReference type="PANTHER" id="PTHR43124">
    <property type="entry name" value="PURINE EFFLUX PUMP PBUE"/>
    <property type="match status" value="1"/>
</dbReference>
<comment type="caution">
    <text evidence="9">The sequence shown here is derived from an EMBL/GenBank/DDBJ whole genome shotgun (WGS) entry which is preliminary data.</text>
</comment>
<protein>
    <submittedName>
        <fullName evidence="9">Arabinose efflux permease</fullName>
    </submittedName>
</protein>
<evidence type="ECO:0000313" key="9">
    <source>
        <dbReference type="EMBL" id="EMS73531.1"/>
    </source>
</evidence>
<evidence type="ECO:0000256" key="2">
    <source>
        <dbReference type="ARBA" id="ARBA00022448"/>
    </source>
</evidence>
<feature type="transmembrane region" description="Helical" evidence="7">
    <location>
        <begin position="264"/>
        <end position="289"/>
    </location>
</feature>
<evidence type="ECO:0000256" key="6">
    <source>
        <dbReference type="ARBA" id="ARBA00023136"/>
    </source>
</evidence>
<keyword evidence="2" id="KW-0813">Transport</keyword>
<keyword evidence="5 7" id="KW-1133">Transmembrane helix</keyword>
<dbReference type="GO" id="GO:0005886">
    <property type="term" value="C:plasma membrane"/>
    <property type="evidence" value="ECO:0007669"/>
    <property type="project" value="UniProtKB-SubCell"/>
</dbReference>
<evidence type="ECO:0000256" key="1">
    <source>
        <dbReference type="ARBA" id="ARBA00004651"/>
    </source>
</evidence>
<dbReference type="InterPro" id="IPR020846">
    <property type="entry name" value="MFS_dom"/>
</dbReference>
<dbReference type="InterPro" id="IPR050189">
    <property type="entry name" value="MFS_Efflux_Transporters"/>
</dbReference>
<accession>S0FT69</accession>
<feature type="transmembrane region" description="Helical" evidence="7">
    <location>
        <begin position="79"/>
        <end position="96"/>
    </location>
</feature>
<feature type="transmembrane region" description="Helical" evidence="7">
    <location>
        <begin position="233"/>
        <end position="252"/>
    </location>
</feature>
<dbReference type="SUPFAM" id="SSF103473">
    <property type="entry name" value="MFS general substrate transporter"/>
    <property type="match status" value="1"/>
</dbReference>
<organism evidence="9 10">
    <name type="scientific">Ruminiclostridium cellobioparum subsp. termitidis CT1112</name>
    <dbReference type="NCBI Taxonomy" id="1195236"/>
    <lineage>
        <taxon>Bacteria</taxon>
        <taxon>Bacillati</taxon>
        <taxon>Bacillota</taxon>
        <taxon>Clostridia</taxon>
        <taxon>Eubacteriales</taxon>
        <taxon>Oscillospiraceae</taxon>
        <taxon>Ruminiclostridium</taxon>
    </lineage>
</organism>
<dbReference type="eggNOG" id="COG2814">
    <property type="taxonomic scope" value="Bacteria"/>
</dbReference>
<comment type="subcellular location">
    <subcellularLocation>
        <location evidence="1">Cell membrane</location>
        <topology evidence="1">Multi-pass membrane protein</topology>
    </subcellularLocation>
</comment>
<dbReference type="EMBL" id="AORV01000018">
    <property type="protein sequence ID" value="EMS73531.1"/>
    <property type="molecule type" value="Genomic_DNA"/>
</dbReference>
<feature type="transmembrane region" description="Helical" evidence="7">
    <location>
        <begin position="345"/>
        <end position="367"/>
    </location>
</feature>
<keyword evidence="6 7" id="KW-0472">Membrane</keyword>
<keyword evidence="4 7" id="KW-0812">Transmembrane</keyword>
<feature type="transmembrane region" description="Helical" evidence="7">
    <location>
        <begin position="46"/>
        <end position="67"/>
    </location>
</feature>
<keyword evidence="3" id="KW-1003">Cell membrane</keyword>
<dbReference type="Pfam" id="PF07690">
    <property type="entry name" value="MFS_1"/>
    <property type="match status" value="1"/>
</dbReference>
<sequence length="467" mass="51815">MVINTQKIRIVYTIFVFIVLAAFDNIVIGLFPPLFSLIAKDFNVHISSLGIISAVNILVTSLSSVYWGYLAGKGNRKKYIIIGTVIWAASVFLTSVCKNYIQLFVLQVFTGIGLGCIASIGYSVLTDYIPHKYRGMLLSLWGMAQGFGGIAGALMASLIATASSWRTPFGIVSVIGFFLLFLYVFIREPSMGESEPELKEFVRNGQEYNYRIEMKHLYGIVSKSSNIWLLQQGFFMNITTGTLIWLPTLYISKIEHSGYSTQTSIVAAGYLFALLQIGGLTSSYFGYLGDVFQRKTYKGRAYLTALVVFLAAPIYTAMFAIPMNHLRLPDDNSPISILLYLLKEIVLNPWTMLMFILAFLATAAQSANTPNWLALITDVNLPEHRATVFSLANLIGGIGRTIGNVGVGIVLAFVSNFTNEPNSYIITLTLFQIFFVPAAFCYIKMARLNVYDIKKVNRTLRKRAGTG</sequence>
<dbReference type="PATRIC" id="fig|1195236.3.peg.775"/>
<dbReference type="GO" id="GO:0022857">
    <property type="term" value="F:transmembrane transporter activity"/>
    <property type="evidence" value="ECO:0007669"/>
    <property type="project" value="InterPro"/>
</dbReference>
<dbReference type="InterPro" id="IPR011701">
    <property type="entry name" value="MFS"/>
</dbReference>
<dbReference type="PROSITE" id="PS50850">
    <property type="entry name" value="MFS"/>
    <property type="match status" value="1"/>
</dbReference>
<dbReference type="RefSeq" id="WP_004623843.1">
    <property type="nucleotide sequence ID" value="NZ_AORV01000018.1"/>
</dbReference>
<feature type="transmembrane region" description="Helical" evidence="7">
    <location>
        <begin position="424"/>
        <end position="443"/>
    </location>
</feature>
<dbReference type="AlphaFoldDB" id="S0FT69"/>
<proteinExistence type="predicted"/>
<feature type="transmembrane region" description="Helical" evidence="7">
    <location>
        <begin position="137"/>
        <end position="159"/>
    </location>
</feature>
<evidence type="ECO:0000256" key="3">
    <source>
        <dbReference type="ARBA" id="ARBA00022475"/>
    </source>
</evidence>
<reference evidence="9 10" key="1">
    <citation type="journal article" date="2013" name="Genome Announc.">
        <title>Draft Genome Sequence of the Cellulolytic, Mesophilic, Anaerobic Bacterium Clostridium termitidis Strain CT1112 (DSM 5398).</title>
        <authorList>
            <person name="Lal S."/>
            <person name="Ramachandran U."/>
            <person name="Zhang X."/>
            <person name="Munir R."/>
            <person name="Sparling R."/>
            <person name="Levin D.B."/>
        </authorList>
    </citation>
    <scope>NUCLEOTIDE SEQUENCE [LARGE SCALE GENOMIC DNA]</scope>
    <source>
        <strain evidence="9 10">CT1112</strain>
    </source>
</reference>